<accession>A0AAV8V9U3</accession>
<sequence length="243" mass="28451">MLQKTQELKRISKETFMKATDEITNLFPGEVKESYYMPYCSAKTGLRKPARGKLWSRYVNVKAALRLANQSLIQKELGNKEESVPTVLAPEIEAELVFLKTGIEPRARILSAWEQTFDLRYKLYFNDKKIEDLTEIFPCLKTEYGLELDLDELEDILSRRKLQLDKFNLAIQPFGVYIQSTQQYLIIYNDIRYKCVSCIRTIELLFKAIHPLNLEYSSESKHIWHFIEELIFDMQVSGKNTST</sequence>
<gene>
    <name evidence="1" type="ORF">NQ315_016039</name>
</gene>
<protein>
    <submittedName>
        <fullName evidence="1">Uncharacterized protein</fullName>
    </submittedName>
</protein>
<name>A0AAV8V9U3_9CUCU</name>
<keyword evidence="2" id="KW-1185">Reference proteome</keyword>
<dbReference type="EMBL" id="JANEYG010000264">
    <property type="protein sequence ID" value="KAJ8910661.1"/>
    <property type="molecule type" value="Genomic_DNA"/>
</dbReference>
<feature type="non-terminal residue" evidence="1">
    <location>
        <position position="243"/>
    </location>
</feature>
<proteinExistence type="predicted"/>
<comment type="caution">
    <text evidence="1">The sequence shown here is derived from an EMBL/GenBank/DDBJ whole genome shotgun (WGS) entry which is preliminary data.</text>
</comment>
<evidence type="ECO:0000313" key="1">
    <source>
        <dbReference type="EMBL" id="KAJ8910661.1"/>
    </source>
</evidence>
<dbReference type="AlphaFoldDB" id="A0AAV8V9U3"/>
<evidence type="ECO:0000313" key="2">
    <source>
        <dbReference type="Proteomes" id="UP001159042"/>
    </source>
</evidence>
<dbReference type="Proteomes" id="UP001159042">
    <property type="component" value="Unassembled WGS sequence"/>
</dbReference>
<reference evidence="1 2" key="1">
    <citation type="journal article" date="2023" name="Insect Mol. Biol.">
        <title>Genome sequencing provides insights into the evolution of gene families encoding plant cell wall-degrading enzymes in longhorned beetles.</title>
        <authorList>
            <person name="Shin N.R."/>
            <person name="Okamura Y."/>
            <person name="Kirsch R."/>
            <person name="Pauchet Y."/>
        </authorList>
    </citation>
    <scope>NUCLEOTIDE SEQUENCE [LARGE SCALE GENOMIC DNA]</scope>
    <source>
        <strain evidence="1">EAD_L_NR</strain>
    </source>
</reference>
<organism evidence="1 2">
    <name type="scientific">Exocentrus adspersus</name>
    <dbReference type="NCBI Taxonomy" id="1586481"/>
    <lineage>
        <taxon>Eukaryota</taxon>
        <taxon>Metazoa</taxon>
        <taxon>Ecdysozoa</taxon>
        <taxon>Arthropoda</taxon>
        <taxon>Hexapoda</taxon>
        <taxon>Insecta</taxon>
        <taxon>Pterygota</taxon>
        <taxon>Neoptera</taxon>
        <taxon>Endopterygota</taxon>
        <taxon>Coleoptera</taxon>
        <taxon>Polyphaga</taxon>
        <taxon>Cucujiformia</taxon>
        <taxon>Chrysomeloidea</taxon>
        <taxon>Cerambycidae</taxon>
        <taxon>Lamiinae</taxon>
        <taxon>Acanthocinini</taxon>
        <taxon>Exocentrus</taxon>
    </lineage>
</organism>